<keyword evidence="2" id="KW-0560">Oxidoreductase</keyword>
<reference evidence="2 3" key="2">
    <citation type="journal article" date="2014" name="PLoS ONE">
        <title>Evolution of mitochondria reconstructed from the energy metabolism of living bacteria.</title>
        <authorList>
            <person name="Degli Esposti M."/>
            <person name="Chouaia B."/>
            <person name="Comandatore F."/>
            <person name="Crotti E."/>
            <person name="Sassera D."/>
            <person name="Lievens P.M."/>
            <person name="Daffonchio D."/>
            <person name="Bandi C."/>
        </authorList>
    </citation>
    <scope>NUCLEOTIDE SEQUENCE [LARGE SCALE GENOMIC DNA]</scope>
    <source>
        <strain evidence="2 3">SF2.1</strain>
    </source>
</reference>
<dbReference type="EC" id="1.1.99.4" evidence="2"/>
<feature type="region of interest" description="Disordered" evidence="1">
    <location>
        <begin position="165"/>
        <end position="204"/>
    </location>
</feature>
<proteinExistence type="predicted"/>
<dbReference type="Pfam" id="PF12318">
    <property type="entry name" value="FAD-SLDH"/>
    <property type="match status" value="1"/>
</dbReference>
<dbReference type="Proteomes" id="UP000027583">
    <property type="component" value="Unassembled WGS sequence"/>
</dbReference>
<dbReference type="InterPro" id="IPR024651">
    <property type="entry name" value="FAD-SLDH_ssu"/>
</dbReference>
<name>A0A060QCX4_9PROT</name>
<accession>A0A060QCX4</accession>
<protein>
    <submittedName>
        <fullName evidence="2">2-Keto-D-gluconate dehydrogenase,membrane-bound, gamma subunit</fullName>
        <ecNumber evidence="2">1.1.99.4</ecNumber>
    </submittedName>
</protein>
<feature type="compositionally biased region" description="Basic and acidic residues" evidence="1">
    <location>
        <begin position="172"/>
        <end position="181"/>
    </location>
</feature>
<comment type="caution">
    <text evidence="2">The sequence shown here is derived from an EMBL/GenBank/DDBJ whole genome shotgun (WGS) entry which is preliminary data.</text>
</comment>
<sequence length="204" mass="22041">MGEATRRSILRCGMALVPVLALYGKARSSPLVGKAVPCPDGFHALSFTLIGHDDLDPALARQVWSGLVMRDGEFPGRYSALATALSKAGVKTWRDYQHSEARAHEMLHAVAVDIVSAWYLGRVGPMLPRAETGTPVFITYEGALMWRPTIDVTVIPTYARGGPGYWAAPPPIEDRQQKDRQQQGGLPNGRPAGASVSQSNGSEF</sequence>
<organism evidence="2 3">
    <name type="scientific">Asaia bogorensis</name>
    <dbReference type="NCBI Taxonomy" id="91915"/>
    <lineage>
        <taxon>Bacteria</taxon>
        <taxon>Pseudomonadati</taxon>
        <taxon>Pseudomonadota</taxon>
        <taxon>Alphaproteobacteria</taxon>
        <taxon>Acetobacterales</taxon>
        <taxon>Acetobacteraceae</taxon>
        <taxon>Asaia</taxon>
    </lineage>
</organism>
<evidence type="ECO:0000256" key="1">
    <source>
        <dbReference type="SAM" id="MobiDB-lite"/>
    </source>
</evidence>
<evidence type="ECO:0000313" key="2">
    <source>
        <dbReference type="EMBL" id="CDG38730.1"/>
    </source>
</evidence>
<gene>
    <name evidence="2" type="ORF">ASAP_0685</name>
</gene>
<evidence type="ECO:0000313" key="3">
    <source>
        <dbReference type="Proteomes" id="UP000027583"/>
    </source>
</evidence>
<dbReference type="GO" id="GO:0047843">
    <property type="term" value="F:dehydrogluconate dehydrogenase activity"/>
    <property type="evidence" value="ECO:0007669"/>
    <property type="project" value="UniProtKB-EC"/>
</dbReference>
<reference evidence="2 3" key="1">
    <citation type="journal article" date="2014" name="Genome Biol. Evol.">
        <title>Acetic acid bacteria genomes reveal functional traits for adaptation to life in insect guts.</title>
        <authorList>
            <person name="Chouaia B."/>
            <person name="Gaiarsa S."/>
            <person name="Crotti E."/>
            <person name="Comandatore F."/>
            <person name="Degli Esposti M."/>
            <person name="Ricci I."/>
            <person name="Alma A."/>
            <person name="Favia G."/>
            <person name="Bandi C."/>
            <person name="Daffonchio D."/>
        </authorList>
    </citation>
    <scope>NUCLEOTIDE SEQUENCE [LARGE SCALE GENOMIC DNA]</scope>
    <source>
        <strain evidence="2 3">SF2.1</strain>
    </source>
</reference>
<dbReference type="RefSeq" id="WP_081866707.1">
    <property type="nucleotide sequence ID" value="NZ_CBLX010000004.1"/>
</dbReference>
<dbReference type="AlphaFoldDB" id="A0A060QCX4"/>
<feature type="compositionally biased region" description="Polar residues" evidence="1">
    <location>
        <begin position="195"/>
        <end position="204"/>
    </location>
</feature>
<dbReference type="eggNOG" id="ENOG5032SIU">
    <property type="taxonomic scope" value="Bacteria"/>
</dbReference>
<dbReference type="EMBL" id="CBLX010000004">
    <property type="protein sequence ID" value="CDG38730.1"/>
    <property type="molecule type" value="Genomic_DNA"/>
</dbReference>